<proteinExistence type="inferred from homology"/>
<dbReference type="Proteomes" id="UP000728185">
    <property type="component" value="Unassembled WGS sequence"/>
</dbReference>
<dbReference type="GO" id="GO:0006955">
    <property type="term" value="P:immune response"/>
    <property type="evidence" value="ECO:0007669"/>
    <property type="project" value="InterPro"/>
</dbReference>
<dbReference type="PANTHER" id="PTHR18842:SF2">
    <property type="entry name" value="INTERLEUKIN-1 RECEPTOR-ASSOCIATED KINASE 1-BINDING PROTEIN 1"/>
    <property type="match status" value="1"/>
</dbReference>
<evidence type="ECO:0000256" key="4">
    <source>
        <dbReference type="ARBA" id="ARBA00022490"/>
    </source>
</evidence>
<reference evidence="6" key="1">
    <citation type="submission" date="2019-05" db="EMBL/GenBank/DDBJ databases">
        <title>Annotation for the trematode Fasciolopsis buski.</title>
        <authorList>
            <person name="Choi Y.-J."/>
        </authorList>
    </citation>
    <scope>NUCLEOTIDE SEQUENCE</scope>
    <source>
        <strain evidence="6">HT</strain>
        <tissue evidence="6">Whole worm</tissue>
    </source>
</reference>
<dbReference type="Pfam" id="PF04402">
    <property type="entry name" value="SIMPL"/>
    <property type="match status" value="1"/>
</dbReference>
<sequence>MTVDIFSLNGQISVTGSCELVVAPDVCTFEVTIYATKQTATASEQSVKRRSDYARQEIKNILSRNTVVNECFDSKASEDGYSATWKFIILREDVTRMKKLVAHLRTKLGSSVAFGSYEFFISSEKLSKVRRIAIQQAVSDAKTKAETIASAFGQSIRGLVSVVETETSVQPLNIRVSTKAQSQLASNADGKNVEFWSAVHRAAQKCIRVKLDAICALGDCVR</sequence>
<name>A0A8E0RRP3_9TREM</name>
<keyword evidence="7" id="KW-1185">Reference proteome</keyword>
<comment type="caution">
    <text evidence="6">The sequence shown here is derived from an EMBL/GenBank/DDBJ whole genome shotgun (WGS) entry which is preliminary data.</text>
</comment>
<dbReference type="AlphaFoldDB" id="A0A8E0RRP3"/>
<accession>A0A8E0RRP3</accession>
<dbReference type="Gene3D" id="3.30.70.2970">
    <property type="entry name" value="Protein of unknown function (DUF541), domain 2"/>
    <property type="match status" value="1"/>
</dbReference>
<keyword evidence="4" id="KW-0963">Cytoplasm</keyword>
<dbReference type="EMBL" id="LUCM01006281">
    <property type="protein sequence ID" value="KAA0191522.1"/>
    <property type="molecule type" value="Genomic_DNA"/>
</dbReference>
<dbReference type="Gene3D" id="3.30.110.170">
    <property type="entry name" value="Protein of unknown function (DUF541), domain 1"/>
    <property type="match status" value="1"/>
</dbReference>
<comment type="subcellular location">
    <subcellularLocation>
        <location evidence="2">Cytoplasm</location>
    </subcellularLocation>
    <subcellularLocation>
        <location evidence="1">Nucleus</location>
    </subcellularLocation>
</comment>
<keyword evidence="5" id="KW-0539">Nucleus</keyword>
<evidence type="ECO:0000256" key="3">
    <source>
        <dbReference type="ARBA" id="ARBA00005509"/>
    </source>
</evidence>
<organism evidence="6 7">
    <name type="scientific">Fasciolopsis buskii</name>
    <dbReference type="NCBI Taxonomy" id="27845"/>
    <lineage>
        <taxon>Eukaryota</taxon>
        <taxon>Metazoa</taxon>
        <taxon>Spiralia</taxon>
        <taxon>Lophotrochozoa</taxon>
        <taxon>Platyhelminthes</taxon>
        <taxon>Trematoda</taxon>
        <taxon>Digenea</taxon>
        <taxon>Plagiorchiida</taxon>
        <taxon>Echinostomata</taxon>
        <taxon>Echinostomatoidea</taxon>
        <taxon>Fasciolidae</taxon>
        <taxon>Fasciolopsis</taxon>
    </lineage>
</organism>
<evidence type="ECO:0000313" key="7">
    <source>
        <dbReference type="Proteomes" id="UP000728185"/>
    </source>
</evidence>
<evidence type="ECO:0000256" key="1">
    <source>
        <dbReference type="ARBA" id="ARBA00004123"/>
    </source>
</evidence>
<dbReference type="OrthoDB" id="6240016at2759"/>
<evidence type="ECO:0000256" key="2">
    <source>
        <dbReference type="ARBA" id="ARBA00004496"/>
    </source>
</evidence>
<dbReference type="GO" id="GO:0005634">
    <property type="term" value="C:nucleus"/>
    <property type="evidence" value="ECO:0007669"/>
    <property type="project" value="UniProtKB-SubCell"/>
</dbReference>
<dbReference type="GO" id="GO:0005737">
    <property type="term" value="C:cytoplasm"/>
    <property type="evidence" value="ECO:0007669"/>
    <property type="project" value="UniProtKB-SubCell"/>
</dbReference>
<dbReference type="InterPro" id="IPR007497">
    <property type="entry name" value="SIMPL/DUF541"/>
</dbReference>
<dbReference type="InterPro" id="IPR030312">
    <property type="entry name" value="IRAK1BP1"/>
</dbReference>
<protein>
    <submittedName>
        <fullName evidence="6">Uncharacterized protein</fullName>
    </submittedName>
</protein>
<evidence type="ECO:0000313" key="6">
    <source>
        <dbReference type="EMBL" id="KAA0191522.1"/>
    </source>
</evidence>
<evidence type="ECO:0000256" key="5">
    <source>
        <dbReference type="ARBA" id="ARBA00023242"/>
    </source>
</evidence>
<gene>
    <name evidence="6" type="ORF">FBUS_03847</name>
</gene>
<dbReference type="PANTHER" id="PTHR18842">
    <property type="entry name" value="INTERLEUKIN-1 RECEPTOR-ASSOCIATED KINASE 1-BINDING PROTEIN 1"/>
    <property type="match status" value="1"/>
</dbReference>
<comment type="similarity">
    <text evidence="3">Belongs to the IRAK1BP1 family.</text>
</comment>
<dbReference type="GO" id="GO:0043123">
    <property type="term" value="P:positive regulation of canonical NF-kappaB signal transduction"/>
    <property type="evidence" value="ECO:0007669"/>
    <property type="project" value="InterPro"/>
</dbReference>